<dbReference type="SMART" id="SM00387">
    <property type="entry name" value="HATPase_c"/>
    <property type="match status" value="2"/>
</dbReference>
<sequence>MTKPTPNIEHVDNLLTGHDDLALRLGAFEWSKTQLGLYETWPASLRTTAAMVLENRFPMTLWWGPALLHIYNEAYLPVLGEKHPDAIGRPAHKVWQEIWHILGPQTEHVLSGKGATWNEHLLLPMNRKGFIEETYFTFSYSPVRDDAGGIGGVLVTCQETTLQVQSERQLLLLRDLGAQQKPGSAEDACKMAANVLAGNDADFPFALLYLVDAEGANATLVATAGLNNYEGPGKPAVIGLDSASPHTWPLSQVTADSLLVVNTPDTMPGGRWDHAPARAVATALTGTGDQHYGYLVVGVSTMRAFDAAYKELIRLAADRIARSVGIARAYEEERKRAEALAEFDRAKTAFFLNVSHELRTPLTLMLGPAEDALRSPQQVLKNPELEMVHRNALRMLKLVTTLLDFSRIEAGRTEASYEPTDLAHLTQELASTFRSAIEKAGLALVVDMAELDEEVYVDCDMWEKIVLNLLSNALKFTFDGEICIALRQVDTQVELQVQDSGVGIADKELPHIFERFHRVKNAHDRTHEGTGIGLSLVRELVNLHGGTINVRSQLGVGSTFVVQIPLGAAHLPPEQICAQRTLSTTAVGARPYVEEALRWLPHAGDTQGEEPRLLNAASHSGSSEDASDTHKARVLLADDNADMRDYLQRLLGSYWAVEAVSDGEAALERILKRAPDLVLADVMMPGLDGFELLQILRSNTATRSIPVILLSARAGEEARVEGIEAGADDYLVKPFSARELTARVGACLELARVRREAAEALSVANEQLKQEDQRKDEFLAMLAHELRNPLGAISNTVKLLEQDSAKTNPRYLDILNRQASILQGLVNDLLDVSRITRGLVEIKKERVDLVQIAVHALESVRVLMEDNHHTLHIELPDEPVIVIGDSIRLEQIMVNLLTNAAKYTDPGGNIQFTVTREQQHVQLRTKDTGIGITAEVLARVFDLFKQAERGLDRSKGGLGIGLTIVQRLVELHGGHVEAHSEGLNQGAEFLVTLPLATANEALQSQASTVRNSTTCHKRVLVVEDDIDIAETLTLLLEVAGHQVVIVHDGPAALAKVEVFKPQVILLDIGLPGMDGYEVAKHLRQKLPTIPLAALTGYGLSADRERAQAAGFNAHFVKPVDIDTLRAFVSES</sequence>
<evidence type="ECO:0000259" key="10">
    <source>
        <dbReference type="PROSITE" id="PS50109"/>
    </source>
</evidence>
<organism evidence="12 13">
    <name type="scientific">Salinimonas sediminis</name>
    <dbReference type="NCBI Taxonomy" id="2303538"/>
    <lineage>
        <taxon>Bacteria</taxon>
        <taxon>Pseudomonadati</taxon>
        <taxon>Pseudomonadota</taxon>
        <taxon>Gammaproteobacteria</taxon>
        <taxon>Alteromonadales</taxon>
        <taxon>Alteromonadaceae</taxon>
        <taxon>Alteromonas/Salinimonas group</taxon>
        <taxon>Salinimonas</taxon>
    </lineage>
</organism>
<comment type="catalytic activity">
    <reaction evidence="1">
        <text>ATP + protein L-histidine = ADP + protein N-phospho-L-histidine.</text>
        <dbReference type="EC" id="2.7.13.3"/>
    </reaction>
</comment>
<gene>
    <name evidence="12" type="ORF">D0Y50_12745</name>
</gene>
<dbReference type="PROSITE" id="PS50109">
    <property type="entry name" value="HIS_KIN"/>
    <property type="match status" value="2"/>
</dbReference>
<dbReference type="PANTHER" id="PTHR43547:SF2">
    <property type="entry name" value="HYBRID SIGNAL TRANSDUCTION HISTIDINE KINASE C"/>
    <property type="match status" value="1"/>
</dbReference>
<dbReference type="Pfam" id="PF00072">
    <property type="entry name" value="Response_reg"/>
    <property type="match status" value="2"/>
</dbReference>
<dbReference type="SMART" id="SM00388">
    <property type="entry name" value="HisKA"/>
    <property type="match status" value="2"/>
</dbReference>
<evidence type="ECO:0000256" key="4">
    <source>
        <dbReference type="ARBA" id="ARBA00022679"/>
    </source>
</evidence>
<name>A0A346NNN1_9ALTE</name>
<keyword evidence="4" id="KW-0808">Transferase</keyword>
<evidence type="ECO:0000256" key="7">
    <source>
        <dbReference type="ARBA" id="ARBA00022840"/>
    </source>
</evidence>
<dbReference type="PANTHER" id="PTHR43547">
    <property type="entry name" value="TWO-COMPONENT HISTIDINE KINASE"/>
    <property type="match status" value="1"/>
</dbReference>
<dbReference type="SUPFAM" id="SSF55781">
    <property type="entry name" value="GAF domain-like"/>
    <property type="match status" value="1"/>
</dbReference>
<dbReference type="EMBL" id="CP031769">
    <property type="protein sequence ID" value="AXR07138.1"/>
    <property type="molecule type" value="Genomic_DNA"/>
</dbReference>
<dbReference type="Gene3D" id="3.30.565.10">
    <property type="entry name" value="Histidine kinase-like ATPase, C-terminal domain"/>
    <property type="match status" value="2"/>
</dbReference>
<dbReference type="InterPro" id="IPR036097">
    <property type="entry name" value="HisK_dim/P_sf"/>
</dbReference>
<feature type="domain" description="Histidine kinase" evidence="10">
    <location>
        <begin position="781"/>
        <end position="997"/>
    </location>
</feature>
<dbReference type="GO" id="GO:0000155">
    <property type="term" value="F:phosphorelay sensor kinase activity"/>
    <property type="evidence" value="ECO:0007669"/>
    <property type="project" value="InterPro"/>
</dbReference>
<dbReference type="RefSeq" id="WP_117317281.1">
    <property type="nucleotide sequence ID" value="NZ_CP031769.1"/>
</dbReference>
<dbReference type="EC" id="2.7.13.3" evidence="2"/>
<feature type="domain" description="Response regulatory" evidence="11">
    <location>
        <begin position="633"/>
        <end position="748"/>
    </location>
</feature>
<dbReference type="KEGG" id="salm:D0Y50_12745"/>
<keyword evidence="7" id="KW-0067">ATP-binding</keyword>
<dbReference type="CDD" id="cd16922">
    <property type="entry name" value="HATPase_EvgS-ArcB-TorS-like"/>
    <property type="match status" value="1"/>
</dbReference>
<dbReference type="AlphaFoldDB" id="A0A346NNN1"/>
<reference evidence="12 13" key="1">
    <citation type="submission" date="2018-08" db="EMBL/GenBank/DDBJ databases">
        <title>Salinimonas sediminis sp. nov., a piezophilic bacterium isolated from a deep-sea sediment sample from the New Britain Trench.</title>
        <authorList>
            <person name="Cao J."/>
        </authorList>
    </citation>
    <scope>NUCLEOTIDE SEQUENCE [LARGE SCALE GENOMIC DNA]</scope>
    <source>
        <strain evidence="12 13">N102</strain>
    </source>
</reference>
<dbReference type="PRINTS" id="PR00344">
    <property type="entry name" value="BCTRLSENSOR"/>
</dbReference>
<evidence type="ECO:0000256" key="6">
    <source>
        <dbReference type="ARBA" id="ARBA00022777"/>
    </source>
</evidence>
<dbReference type="InterPro" id="IPR036890">
    <property type="entry name" value="HATPase_C_sf"/>
</dbReference>
<protein>
    <recommendedName>
        <fullName evidence="2">histidine kinase</fullName>
        <ecNumber evidence="2">2.7.13.3</ecNumber>
    </recommendedName>
</protein>
<dbReference type="InterPro" id="IPR003594">
    <property type="entry name" value="HATPase_dom"/>
</dbReference>
<dbReference type="Pfam" id="PF00512">
    <property type="entry name" value="HisKA"/>
    <property type="match status" value="2"/>
</dbReference>
<evidence type="ECO:0000256" key="8">
    <source>
        <dbReference type="ARBA" id="ARBA00023012"/>
    </source>
</evidence>
<dbReference type="Gene3D" id="3.30.450.20">
    <property type="entry name" value="PAS domain"/>
    <property type="match status" value="1"/>
</dbReference>
<keyword evidence="8" id="KW-0902">Two-component regulatory system</keyword>
<dbReference type="InterPro" id="IPR001789">
    <property type="entry name" value="Sig_transdc_resp-reg_receiver"/>
</dbReference>
<dbReference type="FunFam" id="3.30.565.10:FF:000037">
    <property type="entry name" value="Hybrid sensor histidine kinase/response regulator"/>
    <property type="match status" value="1"/>
</dbReference>
<evidence type="ECO:0000256" key="3">
    <source>
        <dbReference type="ARBA" id="ARBA00022553"/>
    </source>
</evidence>
<keyword evidence="6" id="KW-0418">Kinase</keyword>
<dbReference type="SUPFAM" id="SSF47384">
    <property type="entry name" value="Homodimeric domain of signal transducing histidine kinase"/>
    <property type="match status" value="2"/>
</dbReference>
<dbReference type="InterPro" id="IPR029016">
    <property type="entry name" value="GAF-like_dom_sf"/>
</dbReference>
<dbReference type="Gene3D" id="3.30.450.40">
    <property type="match status" value="1"/>
</dbReference>
<dbReference type="SMART" id="SM00448">
    <property type="entry name" value="REC"/>
    <property type="match status" value="2"/>
</dbReference>
<evidence type="ECO:0000256" key="5">
    <source>
        <dbReference type="ARBA" id="ARBA00022741"/>
    </source>
</evidence>
<dbReference type="InterPro" id="IPR011006">
    <property type="entry name" value="CheY-like_superfamily"/>
</dbReference>
<dbReference type="InterPro" id="IPR013656">
    <property type="entry name" value="PAS_4"/>
</dbReference>
<dbReference type="Gene3D" id="3.40.50.2300">
    <property type="match status" value="2"/>
</dbReference>
<keyword evidence="5" id="KW-0547">Nucleotide-binding</keyword>
<dbReference type="InterPro" id="IPR003661">
    <property type="entry name" value="HisK_dim/P_dom"/>
</dbReference>
<dbReference type="GO" id="GO:0005524">
    <property type="term" value="F:ATP binding"/>
    <property type="evidence" value="ECO:0007669"/>
    <property type="project" value="UniProtKB-KW"/>
</dbReference>
<evidence type="ECO:0000256" key="2">
    <source>
        <dbReference type="ARBA" id="ARBA00012438"/>
    </source>
</evidence>
<evidence type="ECO:0000259" key="11">
    <source>
        <dbReference type="PROSITE" id="PS50110"/>
    </source>
</evidence>
<proteinExistence type="predicted"/>
<feature type="domain" description="Response regulatory" evidence="11">
    <location>
        <begin position="1018"/>
        <end position="1131"/>
    </location>
</feature>
<evidence type="ECO:0000313" key="13">
    <source>
        <dbReference type="Proteomes" id="UP000262073"/>
    </source>
</evidence>
<dbReference type="SUPFAM" id="SSF55874">
    <property type="entry name" value="ATPase domain of HSP90 chaperone/DNA topoisomerase II/histidine kinase"/>
    <property type="match status" value="2"/>
</dbReference>
<dbReference type="OrthoDB" id="9808408at2"/>
<dbReference type="InterPro" id="IPR004358">
    <property type="entry name" value="Sig_transdc_His_kin-like_C"/>
</dbReference>
<keyword evidence="13" id="KW-1185">Reference proteome</keyword>
<evidence type="ECO:0000313" key="12">
    <source>
        <dbReference type="EMBL" id="AXR07138.1"/>
    </source>
</evidence>
<keyword evidence="3 9" id="KW-0597">Phosphoprotein</keyword>
<dbReference type="PROSITE" id="PS50110">
    <property type="entry name" value="RESPONSE_REGULATORY"/>
    <property type="match status" value="2"/>
</dbReference>
<dbReference type="Pfam" id="PF02518">
    <property type="entry name" value="HATPase_c"/>
    <property type="match status" value="2"/>
</dbReference>
<accession>A0A346NNN1</accession>
<evidence type="ECO:0000256" key="1">
    <source>
        <dbReference type="ARBA" id="ARBA00000085"/>
    </source>
</evidence>
<feature type="domain" description="Histidine kinase" evidence="10">
    <location>
        <begin position="353"/>
        <end position="568"/>
    </location>
</feature>
<dbReference type="CDD" id="cd00082">
    <property type="entry name" value="HisKA"/>
    <property type="match status" value="2"/>
</dbReference>
<feature type="modified residue" description="4-aspartylphosphate" evidence="9">
    <location>
        <position position="1067"/>
    </location>
</feature>
<dbReference type="InterPro" id="IPR005467">
    <property type="entry name" value="His_kinase_dom"/>
</dbReference>
<evidence type="ECO:0000256" key="9">
    <source>
        <dbReference type="PROSITE-ProRule" id="PRU00169"/>
    </source>
</evidence>
<dbReference type="FunFam" id="3.30.565.10:FF:000006">
    <property type="entry name" value="Sensor histidine kinase WalK"/>
    <property type="match status" value="1"/>
</dbReference>
<dbReference type="Pfam" id="PF08448">
    <property type="entry name" value="PAS_4"/>
    <property type="match status" value="1"/>
</dbReference>
<dbReference type="Gene3D" id="1.10.287.130">
    <property type="match status" value="2"/>
</dbReference>
<dbReference type="SUPFAM" id="SSF52172">
    <property type="entry name" value="CheY-like"/>
    <property type="match status" value="2"/>
</dbReference>
<dbReference type="CDD" id="cd17580">
    <property type="entry name" value="REC_2_DhkD-like"/>
    <property type="match status" value="1"/>
</dbReference>
<dbReference type="GO" id="GO:0005886">
    <property type="term" value="C:plasma membrane"/>
    <property type="evidence" value="ECO:0007669"/>
    <property type="project" value="UniProtKB-ARBA"/>
</dbReference>
<dbReference type="Proteomes" id="UP000262073">
    <property type="component" value="Chromosome"/>
</dbReference>
<feature type="modified residue" description="4-aspartylphosphate" evidence="9">
    <location>
        <position position="681"/>
    </location>
</feature>